<dbReference type="GO" id="GO:0050570">
    <property type="term" value="F:4-hydroxythreonine-4-phosphate dehydrogenase activity"/>
    <property type="evidence" value="ECO:0007669"/>
    <property type="project" value="UniProtKB-EC"/>
</dbReference>
<comment type="caution">
    <text evidence="4">The sequence shown here is derived from an EMBL/GenBank/DDBJ whole genome shotgun (WGS) entry which is preliminary data.</text>
</comment>
<evidence type="ECO:0000256" key="3">
    <source>
        <dbReference type="ARBA" id="ARBA00023027"/>
    </source>
</evidence>
<organism evidence="4 5">
    <name type="scientific">Pontibacter ruber</name>
    <dbReference type="NCBI Taxonomy" id="1343895"/>
    <lineage>
        <taxon>Bacteria</taxon>
        <taxon>Pseudomonadati</taxon>
        <taxon>Bacteroidota</taxon>
        <taxon>Cytophagia</taxon>
        <taxon>Cytophagales</taxon>
        <taxon>Hymenobacteraceae</taxon>
        <taxon>Pontibacter</taxon>
    </lineage>
</organism>
<dbReference type="Proteomes" id="UP001597374">
    <property type="component" value="Unassembled WGS sequence"/>
</dbReference>
<evidence type="ECO:0000313" key="4">
    <source>
        <dbReference type="EMBL" id="MFD2245269.1"/>
    </source>
</evidence>
<dbReference type="EC" id="1.1.1.262" evidence="4"/>
<dbReference type="PANTHER" id="PTHR30004">
    <property type="entry name" value="4-HYDROXYTHREONINE-4-PHOSPHATE DEHYDROGENASE"/>
    <property type="match status" value="1"/>
</dbReference>
<gene>
    <name evidence="4" type="primary">pdxA</name>
    <name evidence="4" type="ORF">ACFSKP_03320</name>
</gene>
<dbReference type="Gene3D" id="3.40.718.10">
    <property type="entry name" value="Isopropylmalate Dehydrogenase"/>
    <property type="match status" value="1"/>
</dbReference>
<accession>A0ABW5CTM4</accession>
<keyword evidence="3" id="KW-0520">NAD</keyword>
<keyword evidence="5" id="KW-1185">Reference proteome</keyword>
<dbReference type="RefSeq" id="WP_250429275.1">
    <property type="nucleotide sequence ID" value="NZ_JALPRR010000002.1"/>
</dbReference>
<dbReference type="EMBL" id="JBHUIM010000001">
    <property type="protein sequence ID" value="MFD2245269.1"/>
    <property type="molecule type" value="Genomic_DNA"/>
</dbReference>
<reference evidence="5" key="1">
    <citation type="journal article" date="2019" name="Int. J. Syst. Evol. Microbiol.">
        <title>The Global Catalogue of Microorganisms (GCM) 10K type strain sequencing project: providing services to taxonomists for standard genome sequencing and annotation.</title>
        <authorList>
            <consortium name="The Broad Institute Genomics Platform"/>
            <consortium name="The Broad Institute Genome Sequencing Center for Infectious Disease"/>
            <person name="Wu L."/>
            <person name="Ma J."/>
        </authorList>
    </citation>
    <scope>NUCLEOTIDE SEQUENCE [LARGE SCALE GENOMIC DNA]</scope>
    <source>
        <strain evidence="5">CGMCC 4.1782</strain>
    </source>
</reference>
<evidence type="ECO:0000313" key="5">
    <source>
        <dbReference type="Proteomes" id="UP001597374"/>
    </source>
</evidence>
<proteinExistence type="predicted"/>
<dbReference type="NCBIfam" id="TIGR00557">
    <property type="entry name" value="pdxA"/>
    <property type="match status" value="1"/>
</dbReference>
<dbReference type="InterPro" id="IPR005255">
    <property type="entry name" value="PdxA_fam"/>
</dbReference>
<evidence type="ECO:0000256" key="1">
    <source>
        <dbReference type="ARBA" id="ARBA00022723"/>
    </source>
</evidence>
<dbReference type="SUPFAM" id="SSF53659">
    <property type="entry name" value="Isocitrate/Isopropylmalate dehydrogenase-like"/>
    <property type="match status" value="1"/>
</dbReference>
<dbReference type="Pfam" id="PF04166">
    <property type="entry name" value="PdxA"/>
    <property type="match status" value="1"/>
</dbReference>
<dbReference type="PANTHER" id="PTHR30004:SF6">
    <property type="entry name" value="D-THREONATE 4-PHOSPHATE DEHYDROGENASE"/>
    <property type="match status" value="1"/>
</dbReference>
<protein>
    <submittedName>
        <fullName evidence="4">4-hydroxythreonine-4-phosphate dehydrogenase PdxA</fullName>
        <ecNumber evidence="4">1.1.1.262</ecNumber>
    </submittedName>
</protein>
<keyword evidence="1" id="KW-0479">Metal-binding</keyword>
<sequence>MDNKYKAKLGISIGDINGIGPEVVIKTLSDQRILNFCTPVIYASASLLNKVRKALSAEHFNYQQVDHADALVPRKVNLISVWQEDIELTPGNPTPASGKASLASLMAASADLKAGKLDGLVTAPIDKDNIQAEEFRFPGHTEFLTSYFDAADSLMLLVSGALRVATVTGHMPLKEVANRLTPELIIRKITILLESLRQDFGILKPRIAVLGLNPHAGEKGLLGTEEIEIIRPAIMQLKDRGHLVFGPYPADGYFGMRQYHQVDAVLSMYHDQGLIPFKTLAFENGVNYTAGLPVVRTSPDHGTAYDIAGKHIADETSFREALFLACDIIKKRTMEQMPVV</sequence>
<name>A0ABW5CTM4_9BACT</name>
<evidence type="ECO:0000256" key="2">
    <source>
        <dbReference type="ARBA" id="ARBA00023002"/>
    </source>
</evidence>
<keyword evidence="2 4" id="KW-0560">Oxidoreductase</keyword>